<dbReference type="EMBL" id="BAAAPC010000011">
    <property type="protein sequence ID" value="GAA2000352.1"/>
    <property type="molecule type" value="Genomic_DNA"/>
</dbReference>
<organism evidence="3 4">
    <name type="scientific">Nocardiopsis rhodophaea</name>
    <dbReference type="NCBI Taxonomy" id="280238"/>
    <lineage>
        <taxon>Bacteria</taxon>
        <taxon>Bacillati</taxon>
        <taxon>Actinomycetota</taxon>
        <taxon>Actinomycetes</taxon>
        <taxon>Streptosporangiales</taxon>
        <taxon>Nocardiopsidaceae</taxon>
        <taxon>Nocardiopsis</taxon>
    </lineage>
</organism>
<proteinExistence type="predicted"/>
<evidence type="ECO:0000313" key="3">
    <source>
        <dbReference type="EMBL" id="GAA2000352.1"/>
    </source>
</evidence>
<gene>
    <name evidence="3" type="ORF">GCM10009799_29650</name>
</gene>
<evidence type="ECO:0000313" key="4">
    <source>
        <dbReference type="Proteomes" id="UP001501585"/>
    </source>
</evidence>
<evidence type="ECO:0000259" key="2">
    <source>
        <dbReference type="Pfam" id="PF01402"/>
    </source>
</evidence>
<feature type="region of interest" description="Disordered" evidence="1">
    <location>
        <begin position="46"/>
        <end position="92"/>
    </location>
</feature>
<comment type="caution">
    <text evidence="3">The sequence shown here is derived from an EMBL/GenBank/DDBJ whole genome shotgun (WGS) entry which is preliminary data.</text>
</comment>
<accession>A0ABN2T918</accession>
<protein>
    <recommendedName>
        <fullName evidence="2">Ribbon-helix-helix protein CopG domain-containing protein</fullName>
    </recommendedName>
</protein>
<name>A0ABN2T918_9ACTN</name>
<dbReference type="InterPro" id="IPR002145">
    <property type="entry name" value="CopG"/>
</dbReference>
<keyword evidence="4" id="KW-1185">Reference proteome</keyword>
<evidence type="ECO:0000256" key="1">
    <source>
        <dbReference type="SAM" id="MobiDB-lite"/>
    </source>
</evidence>
<reference evidence="3 4" key="1">
    <citation type="journal article" date="2019" name="Int. J. Syst. Evol. Microbiol.">
        <title>The Global Catalogue of Microorganisms (GCM) 10K type strain sequencing project: providing services to taxonomists for standard genome sequencing and annotation.</title>
        <authorList>
            <consortium name="The Broad Institute Genomics Platform"/>
            <consortium name="The Broad Institute Genome Sequencing Center for Infectious Disease"/>
            <person name="Wu L."/>
            <person name="Ma J."/>
        </authorList>
    </citation>
    <scope>NUCLEOTIDE SEQUENCE [LARGE SCALE GENOMIC DNA]</scope>
    <source>
        <strain evidence="3 4">JCM 15313</strain>
    </source>
</reference>
<feature type="compositionally biased region" description="Basic and acidic residues" evidence="1">
    <location>
        <begin position="74"/>
        <end position="84"/>
    </location>
</feature>
<sequence>MKRTNIYVDPEDLALVREAARRRGVPAAEVIREGIRLAAMSNRDWDQPLDWPTFDGSGENASSAGVTAAVAEGAHVETPHDRCESGGVPGRA</sequence>
<dbReference type="CDD" id="cd21631">
    <property type="entry name" value="RHH_CopG_NikR-like"/>
    <property type="match status" value="1"/>
</dbReference>
<feature type="domain" description="Ribbon-helix-helix protein CopG" evidence="2">
    <location>
        <begin position="2"/>
        <end position="37"/>
    </location>
</feature>
<dbReference type="Proteomes" id="UP001501585">
    <property type="component" value="Unassembled WGS sequence"/>
</dbReference>
<dbReference type="Pfam" id="PF01402">
    <property type="entry name" value="RHH_1"/>
    <property type="match status" value="1"/>
</dbReference>